<dbReference type="AlphaFoldDB" id="A0A4S9C6K8"/>
<reference evidence="2" key="1">
    <citation type="submission" date="2018-10" db="EMBL/GenBank/DDBJ databases">
        <title>Fifty Aureobasidium pullulans genomes reveal a recombining polyextremotolerant generalist.</title>
        <authorList>
            <person name="Gostincar C."/>
            <person name="Turk M."/>
            <person name="Zajc J."/>
            <person name="Gunde-Cimerman N."/>
        </authorList>
    </citation>
    <scope>NUCLEOTIDE SEQUENCE [LARGE SCALE GENOMIC DNA]</scope>
    <source>
        <strain evidence="2">EXF-10085</strain>
    </source>
</reference>
<sequence length="160" mass="17813">QNLTFLPQGRSKTAEPKDRAATDQTQRRSRTQIYPRLTTLAISEDIRGVACGSHRRLLFSNSPAVHPSTNTSPYAPRSAVVFPRIQHRTATGQSDRILLLESIKTNPSRQASPCCHNSNHKSQAEAFSIGYPCHWNINLSISLTFALRELRAPPLFGHKA</sequence>
<proteinExistence type="predicted"/>
<organism evidence="2">
    <name type="scientific">Aureobasidium pullulans</name>
    <name type="common">Black yeast</name>
    <name type="synonym">Pullularia pullulans</name>
    <dbReference type="NCBI Taxonomy" id="5580"/>
    <lineage>
        <taxon>Eukaryota</taxon>
        <taxon>Fungi</taxon>
        <taxon>Dikarya</taxon>
        <taxon>Ascomycota</taxon>
        <taxon>Pezizomycotina</taxon>
        <taxon>Dothideomycetes</taxon>
        <taxon>Dothideomycetidae</taxon>
        <taxon>Dothideales</taxon>
        <taxon>Saccotheciaceae</taxon>
        <taxon>Aureobasidium</taxon>
    </lineage>
</organism>
<evidence type="ECO:0000256" key="1">
    <source>
        <dbReference type="SAM" id="MobiDB-lite"/>
    </source>
</evidence>
<comment type="caution">
    <text evidence="2">The sequence shown here is derived from an EMBL/GenBank/DDBJ whole genome shotgun (WGS) entry which is preliminary data.</text>
</comment>
<feature type="compositionally biased region" description="Basic and acidic residues" evidence="1">
    <location>
        <begin position="12"/>
        <end position="21"/>
    </location>
</feature>
<feature type="region of interest" description="Disordered" evidence="1">
    <location>
        <begin position="1"/>
        <end position="28"/>
    </location>
</feature>
<evidence type="ECO:0000313" key="2">
    <source>
        <dbReference type="EMBL" id="THX01197.1"/>
    </source>
</evidence>
<accession>A0A4S9C6K8</accession>
<feature type="non-terminal residue" evidence="2">
    <location>
        <position position="1"/>
    </location>
</feature>
<dbReference type="EMBL" id="QZAS01000050">
    <property type="protein sequence ID" value="THX01197.1"/>
    <property type="molecule type" value="Genomic_DNA"/>
</dbReference>
<name>A0A4S9C6K8_AURPU</name>
<gene>
    <name evidence="2" type="ORF">D6D13_09049</name>
</gene>
<protein>
    <submittedName>
        <fullName evidence="2">Uncharacterized protein</fullName>
    </submittedName>
</protein>